<dbReference type="AlphaFoldDB" id="A0A6A6Q1B5"/>
<sequence length="238" mass="26321">MANNRSGFNQGLVSSNALAVEKEARAAFVASLLSYEDQLSLLLEPEEEANDPGDEEDARIAMANPVHFSGRVVLPTNQPLDAKRVAALNALYAAEGEALDGIQDLTLRSMMTKETADFDCADASPPTWTPVELIAEMQATHDKVRQMVDQATTASKDTRSAGLTTGRDRRINRDGEILLNEFFEKCQAPNDAEVQMLATVCGVETWDIQRWFGAKLEANRKLFHFRMELNKEEIAGMD</sequence>
<dbReference type="EMBL" id="MU001632">
    <property type="protein sequence ID" value="KAF2486045.1"/>
    <property type="molecule type" value="Genomic_DNA"/>
</dbReference>
<dbReference type="GO" id="GO:0003677">
    <property type="term" value="F:DNA binding"/>
    <property type="evidence" value="ECO:0007669"/>
    <property type="project" value="InterPro"/>
</dbReference>
<dbReference type="RefSeq" id="XP_033592614.1">
    <property type="nucleotide sequence ID" value="XM_033736519.1"/>
</dbReference>
<dbReference type="InterPro" id="IPR001356">
    <property type="entry name" value="HD"/>
</dbReference>
<evidence type="ECO:0000313" key="2">
    <source>
        <dbReference type="Proteomes" id="UP000799767"/>
    </source>
</evidence>
<name>A0A6A6Q1B5_9PEZI</name>
<reference evidence="1" key="1">
    <citation type="journal article" date="2020" name="Stud. Mycol.">
        <title>101 Dothideomycetes genomes: a test case for predicting lifestyles and emergence of pathogens.</title>
        <authorList>
            <person name="Haridas S."/>
            <person name="Albert R."/>
            <person name="Binder M."/>
            <person name="Bloem J."/>
            <person name="Labutti K."/>
            <person name="Salamov A."/>
            <person name="Andreopoulos B."/>
            <person name="Baker S."/>
            <person name="Barry K."/>
            <person name="Bills G."/>
            <person name="Bluhm B."/>
            <person name="Cannon C."/>
            <person name="Castanera R."/>
            <person name="Culley D."/>
            <person name="Daum C."/>
            <person name="Ezra D."/>
            <person name="Gonzalez J."/>
            <person name="Henrissat B."/>
            <person name="Kuo A."/>
            <person name="Liang C."/>
            <person name="Lipzen A."/>
            <person name="Lutzoni F."/>
            <person name="Magnuson J."/>
            <person name="Mondo S."/>
            <person name="Nolan M."/>
            <person name="Ohm R."/>
            <person name="Pangilinan J."/>
            <person name="Park H.-J."/>
            <person name="Ramirez L."/>
            <person name="Alfaro M."/>
            <person name="Sun H."/>
            <person name="Tritt A."/>
            <person name="Yoshinaga Y."/>
            <person name="Zwiers L.-H."/>
            <person name="Turgeon B."/>
            <person name="Goodwin S."/>
            <person name="Spatafora J."/>
            <person name="Crous P."/>
            <person name="Grigoriev I."/>
        </authorList>
    </citation>
    <scope>NUCLEOTIDE SEQUENCE</scope>
    <source>
        <strain evidence="1">CBS 113389</strain>
    </source>
</reference>
<dbReference type="InterPro" id="IPR009057">
    <property type="entry name" value="Homeodomain-like_sf"/>
</dbReference>
<keyword evidence="2" id="KW-1185">Reference proteome</keyword>
<dbReference type="CDD" id="cd00086">
    <property type="entry name" value="homeodomain"/>
    <property type="match status" value="1"/>
</dbReference>
<evidence type="ECO:0008006" key="3">
    <source>
        <dbReference type="Google" id="ProtNLM"/>
    </source>
</evidence>
<dbReference type="Gene3D" id="1.10.10.60">
    <property type="entry name" value="Homeodomain-like"/>
    <property type="match status" value="1"/>
</dbReference>
<protein>
    <recommendedName>
        <fullName evidence="3">Homeobox domain-containing protein</fullName>
    </recommendedName>
</protein>
<dbReference type="Proteomes" id="UP000799767">
    <property type="component" value="Unassembled WGS sequence"/>
</dbReference>
<dbReference type="GeneID" id="54477521"/>
<dbReference type="SUPFAM" id="SSF46689">
    <property type="entry name" value="Homeodomain-like"/>
    <property type="match status" value="1"/>
</dbReference>
<dbReference type="OrthoDB" id="5403543at2759"/>
<evidence type="ECO:0000313" key="1">
    <source>
        <dbReference type="EMBL" id="KAF2486045.1"/>
    </source>
</evidence>
<organism evidence="1 2">
    <name type="scientific">Neohortaea acidophila</name>
    <dbReference type="NCBI Taxonomy" id="245834"/>
    <lineage>
        <taxon>Eukaryota</taxon>
        <taxon>Fungi</taxon>
        <taxon>Dikarya</taxon>
        <taxon>Ascomycota</taxon>
        <taxon>Pezizomycotina</taxon>
        <taxon>Dothideomycetes</taxon>
        <taxon>Dothideomycetidae</taxon>
        <taxon>Mycosphaerellales</taxon>
        <taxon>Teratosphaeriaceae</taxon>
        <taxon>Neohortaea</taxon>
    </lineage>
</organism>
<proteinExistence type="predicted"/>
<gene>
    <name evidence="1" type="ORF">BDY17DRAFT_320875</name>
</gene>
<accession>A0A6A6Q1B5</accession>